<keyword evidence="1" id="KW-0732">Signal</keyword>
<dbReference type="InterPro" id="IPR007921">
    <property type="entry name" value="CHAP_dom"/>
</dbReference>
<reference evidence="4" key="1">
    <citation type="submission" date="2016-10" db="EMBL/GenBank/DDBJ databases">
        <authorList>
            <person name="Varghese N."/>
            <person name="Submissions S."/>
        </authorList>
    </citation>
    <scope>NUCLEOTIDE SEQUENCE [LARGE SCALE GENOMIC DNA]</scope>
    <source>
        <strain evidence="4">DSM 44796</strain>
    </source>
</reference>
<dbReference type="RefSeq" id="WP_090011196.1">
    <property type="nucleotide sequence ID" value="NZ_FNET01000016.1"/>
</dbReference>
<feature type="chain" id="PRO_5011787514" evidence="1">
    <location>
        <begin position="30"/>
        <end position="461"/>
    </location>
</feature>
<dbReference type="Pfam" id="PF05257">
    <property type="entry name" value="CHAP"/>
    <property type="match status" value="1"/>
</dbReference>
<feature type="domain" description="Peptidase C51" evidence="2">
    <location>
        <begin position="65"/>
        <end position="149"/>
    </location>
</feature>
<evidence type="ECO:0000313" key="3">
    <source>
        <dbReference type="EMBL" id="SDM09072.1"/>
    </source>
</evidence>
<dbReference type="Gene3D" id="3.90.1720.10">
    <property type="entry name" value="endopeptidase domain like (from Nostoc punctiforme)"/>
    <property type="match status" value="1"/>
</dbReference>
<accession>A0A1G9QDB9</accession>
<sequence length="461" mass="48556">MSVKTTAKRTATAVIAASFMALGLIPASADTRTDIRDLAAANLNKNTCSTNSLGGQGFMGSCAARHAWCSDFARWVWGNRNLNVDRLSPSAGTFYTYGERHGTLHKDSGYVPQVGDAVVLNYQGNAWADHVSLVDAVYANGTIRTINGNFGGSGPMSSSVQYATGGGRVGQVIAGQTISAFVSPAGVSDVKPTTARLGVQFNNSSVQVKEGNLYAPWVEVHGGGIAKSESHGDMVGVLTTSGDLYVKQGNLWQNWLHMAGNIKDFALESEKGRVAVLRTDGTAAVKEGGLQGTWVEQANNVKEIELSGTYIGVVTNDGQVFVKEDNLWATWTAQLTGAANLELNASNGRIAVVRNDGTLTVKEGGLYAGWVEQTGGVKDVDLSGDYLGVVLDSGLATVKVGNLYSGWIDQLAHASGIEVDAKTTRIGVLRTDGSLTVKDGGPYSGWVEQTSAVSDFSLTNY</sequence>
<feature type="signal peptide" evidence="1">
    <location>
        <begin position="1"/>
        <end position="29"/>
    </location>
</feature>
<evidence type="ECO:0000256" key="1">
    <source>
        <dbReference type="SAM" id="SignalP"/>
    </source>
</evidence>
<evidence type="ECO:0000313" key="4">
    <source>
        <dbReference type="Proteomes" id="UP000199682"/>
    </source>
</evidence>
<dbReference type="EMBL" id="FNET01000016">
    <property type="protein sequence ID" value="SDM09072.1"/>
    <property type="molecule type" value="Genomic_DNA"/>
</dbReference>
<dbReference type="AlphaFoldDB" id="A0A1G9QDB9"/>
<name>A0A1G9QDB9_9PSEU</name>
<dbReference type="Proteomes" id="UP000199682">
    <property type="component" value="Unassembled WGS sequence"/>
</dbReference>
<evidence type="ECO:0000259" key="2">
    <source>
        <dbReference type="Pfam" id="PF05257"/>
    </source>
</evidence>
<dbReference type="SUPFAM" id="SSF54001">
    <property type="entry name" value="Cysteine proteinases"/>
    <property type="match status" value="1"/>
</dbReference>
<dbReference type="InterPro" id="IPR038765">
    <property type="entry name" value="Papain-like_cys_pep_sf"/>
</dbReference>
<gene>
    <name evidence="3" type="ORF">SAMN04488074_116117</name>
</gene>
<proteinExistence type="predicted"/>
<protein>
    <submittedName>
        <fullName evidence="3">CHAP domain-containing protein</fullName>
    </submittedName>
</protein>
<organism evidence="3 4">
    <name type="scientific">Lentzea albidocapillata subsp. violacea</name>
    <dbReference type="NCBI Taxonomy" id="128104"/>
    <lineage>
        <taxon>Bacteria</taxon>
        <taxon>Bacillati</taxon>
        <taxon>Actinomycetota</taxon>
        <taxon>Actinomycetes</taxon>
        <taxon>Pseudonocardiales</taxon>
        <taxon>Pseudonocardiaceae</taxon>
        <taxon>Lentzea</taxon>
    </lineage>
</organism>